<sequence length="427" mass="47359">MKKIRAEGVPVILVAPDWPRRAWYAELVQLVANIPWRLPDRMDLLTGPDLTPELRGRVFDGVAVESWIVAQAGFSPEVSSTMISAWKPVSMRIYDRTWQHNAHGPVSPNDWLGEKDFTMCVASEAVKIEISGNINPAQLKALNVEETDEDEVVICNSQKECSTVCKEEGLSNVTIKTHGSPSTEHVDAHFVGFLKRDKIKKKTKKNKKTDHDAADKGSPKKSCKKRQSSESDIESVMYTIEAVAKGDWSVETPSSSPCKKVRSAASPKHDFSEVKPTKKKVKSKEKKEKATESTKELMEPEAAIILRHATESELQEDIKDEPLSPTEDVLQSPLPEMPKSEDCDGNKKSESCGSRKSERSCKGALYKTLVSEGMLTTLRANVDRGKRNLGKGGSSDHEGSWNDDTWTISQNGSKKLKKTKPKDDGNV</sequence>
<comment type="caution">
    <text evidence="7">The sequence shown here is derived from an EMBL/GenBank/DDBJ whole genome shotgun (WGS) entry which is preliminary data.</text>
</comment>
<keyword evidence="1" id="KW-0597">Phosphoprotein</keyword>
<dbReference type="InterPro" id="IPR052412">
    <property type="entry name" value="CC-Dev_Transcription_Reg"/>
</dbReference>
<evidence type="ECO:0000256" key="2">
    <source>
        <dbReference type="ARBA" id="ARBA00023015"/>
    </source>
</evidence>
<name>A0ABN9M846_9NEOB</name>
<dbReference type="PANTHER" id="PTHR13059:SF10">
    <property type="entry name" value="HMG BOX TRANSCRIPTION FACTOR BBX"/>
    <property type="match status" value="1"/>
</dbReference>
<keyword evidence="8" id="KW-1185">Reference proteome</keyword>
<gene>
    <name evidence="7" type="ORF">RIMI_LOCUS17783710</name>
</gene>
<dbReference type="EMBL" id="CAUEEQ010052689">
    <property type="protein sequence ID" value="CAJ0961516.1"/>
    <property type="molecule type" value="Genomic_DNA"/>
</dbReference>
<evidence type="ECO:0000313" key="7">
    <source>
        <dbReference type="EMBL" id="CAJ0961516.1"/>
    </source>
</evidence>
<keyword evidence="4" id="KW-0804">Transcription</keyword>
<organism evidence="7 8">
    <name type="scientific">Ranitomeya imitator</name>
    <name type="common">mimic poison frog</name>
    <dbReference type="NCBI Taxonomy" id="111125"/>
    <lineage>
        <taxon>Eukaryota</taxon>
        <taxon>Metazoa</taxon>
        <taxon>Chordata</taxon>
        <taxon>Craniata</taxon>
        <taxon>Vertebrata</taxon>
        <taxon>Euteleostomi</taxon>
        <taxon>Amphibia</taxon>
        <taxon>Batrachia</taxon>
        <taxon>Anura</taxon>
        <taxon>Neobatrachia</taxon>
        <taxon>Hyloidea</taxon>
        <taxon>Dendrobatidae</taxon>
        <taxon>Dendrobatinae</taxon>
        <taxon>Ranitomeya</taxon>
    </lineage>
</organism>
<evidence type="ECO:0000256" key="5">
    <source>
        <dbReference type="ARBA" id="ARBA00023242"/>
    </source>
</evidence>
<keyword evidence="2" id="KW-0805">Transcription regulation</keyword>
<keyword evidence="5" id="KW-0539">Nucleus</keyword>
<feature type="compositionally biased region" description="Basic and acidic residues" evidence="6">
    <location>
        <begin position="338"/>
        <end position="360"/>
    </location>
</feature>
<evidence type="ECO:0000256" key="4">
    <source>
        <dbReference type="ARBA" id="ARBA00023163"/>
    </source>
</evidence>
<dbReference type="Proteomes" id="UP001176940">
    <property type="component" value="Unassembled WGS sequence"/>
</dbReference>
<feature type="region of interest" description="Disordered" evidence="6">
    <location>
        <begin position="249"/>
        <end position="360"/>
    </location>
</feature>
<dbReference type="PANTHER" id="PTHR13059">
    <property type="entry name" value="HMG-BOX TRANSCRIPTION FACTOR BBX"/>
    <property type="match status" value="1"/>
</dbReference>
<accession>A0ABN9M846</accession>
<feature type="compositionally biased region" description="Basic and acidic residues" evidence="6">
    <location>
        <begin position="267"/>
        <end position="276"/>
    </location>
</feature>
<protein>
    <recommendedName>
        <fullName evidence="9">DUF4283 domain-containing protein</fullName>
    </recommendedName>
</protein>
<keyword evidence="3" id="KW-0238">DNA-binding</keyword>
<feature type="region of interest" description="Disordered" evidence="6">
    <location>
        <begin position="372"/>
        <end position="427"/>
    </location>
</feature>
<evidence type="ECO:0000313" key="8">
    <source>
        <dbReference type="Proteomes" id="UP001176940"/>
    </source>
</evidence>
<feature type="compositionally biased region" description="Basic and acidic residues" evidence="6">
    <location>
        <begin position="285"/>
        <end position="298"/>
    </location>
</feature>
<evidence type="ECO:0008006" key="9">
    <source>
        <dbReference type="Google" id="ProtNLM"/>
    </source>
</evidence>
<feature type="compositionally biased region" description="Basic and acidic residues" evidence="6">
    <location>
        <begin position="308"/>
        <end position="322"/>
    </location>
</feature>
<feature type="region of interest" description="Disordered" evidence="6">
    <location>
        <begin position="201"/>
        <end position="231"/>
    </location>
</feature>
<evidence type="ECO:0000256" key="1">
    <source>
        <dbReference type="ARBA" id="ARBA00022553"/>
    </source>
</evidence>
<feature type="compositionally biased region" description="Basic and acidic residues" evidence="6">
    <location>
        <begin position="209"/>
        <end position="218"/>
    </location>
</feature>
<reference evidence="7" key="1">
    <citation type="submission" date="2023-07" db="EMBL/GenBank/DDBJ databases">
        <authorList>
            <person name="Stuckert A."/>
        </authorList>
    </citation>
    <scope>NUCLEOTIDE SEQUENCE</scope>
</reference>
<evidence type="ECO:0000256" key="3">
    <source>
        <dbReference type="ARBA" id="ARBA00023125"/>
    </source>
</evidence>
<proteinExistence type="predicted"/>
<feature type="compositionally biased region" description="Polar residues" evidence="6">
    <location>
        <begin position="402"/>
        <end position="413"/>
    </location>
</feature>
<evidence type="ECO:0000256" key="6">
    <source>
        <dbReference type="SAM" id="MobiDB-lite"/>
    </source>
</evidence>
<feature type="non-terminal residue" evidence="7">
    <location>
        <position position="427"/>
    </location>
</feature>